<dbReference type="AlphaFoldDB" id="A0A1M6YEL8"/>
<proteinExistence type="predicted"/>
<evidence type="ECO:0000313" key="2">
    <source>
        <dbReference type="EMBL" id="SHL16737.1"/>
    </source>
</evidence>
<dbReference type="EMBL" id="FOKU01000005">
    <property type="protein sequence ID" value="SFC08150.1"/>
    <property type="molecule type" value="Genomic_DNA"/>
</dbReference>
<dbReference type="STRING" id="1055723.SAMN05216293_2854"/>
<keyword evidence="4" id="KW-1185">Reference proteome</keyword>
<protein>
    <submittedName>
        <fullName evidence="2">Uncharacterized protein</fullName>
    </submittedName>
</protein>
<dbReference type="EMBL" id="FRAT01000007">
    <property type="protein sequence ID" value="SHL16737.1"/>
    <property type="molecule type" value="Genomic_DNA"/>
</dbReference>
<reference evidence="2 3" key="1">
    <citation type="submission" date="2016-11" db="EMBL/GenBank/DDBJ databases">
        <authorList>
            <person name="Varghese N."/>
            <person name="Submissions S."/>
        </authorList>
    </citation>
    <scope>NUCLEOTIDE SEQUENCE [LARGE SCALE GENOMIC DNA]</scope>
    <source>
        <strain evidence="2 3">CGMCC 1.12174</strain>
        <strain evidence="1 4">DSM 26351</strain>
    </source>
</reference>
<accession>A0A1M6YEL8</accession>
<gene>
    <name evidence="1" type="ORF">SAMN04487891_105250</name>
    <name evidence="2" type="ORF">SAMN05216293_2854</name>
</gene>
<dbReference type="Proteomes" id="UP000184031">
    <property type="component" value="Unassembled WGS sequence"/>
</dbReference>
<name>A0A1M6YEL8_9FLAO</name>
<evidence type="ECO:0000313" key="3">
    <source>
        <dbReference type="Proteomes" id="UP000184031"/>
    </source>
</evidence>
<sequence>MSETLIVLIKKLSKELMGVKVGNILLNWIGQVICGENSTAE</sequence>
<evidence type="ECO:0000313" key="1">
    <source>
        <dbReference type="EMBL" id="SFC08150.1"/>
    </source>
</evidence>
<organism evidence="2 3">
    <name type="scientific">Flagellimonas taeanensis</name>
    <dbReference type="NCBI Taxonomy" id="1005926"/>
    <lineage>
        <taxon>Bacteria</taxon>
        <taxon>Pseudomonadati</taxon>
        <taxon>Bacteroidota</taxon>
        <taxon>Flavobacteriia</taxon>
        <taxon>Flavobacteriales</taxon>
        <taxon>Flavobacteriaceae</taxon>
        <taxon>Flagellimonas</taxon>
    </lineage>
</organism>
<comment type="caution">
    <text evidence="2">The sequence shown here is derived from an EMBL/GenBank/DDBJ whole genome shotgun (WGS) entry which is preliminary data.</text>
</comment>
<dbReference type="Proteomes" id="UP000198940">
    <property type="component" value="Unassembled WGS sequence"/>
</dbReference>
<evidence type="ECO:0000313" key="4">
    <source>
        <dbReference type="Proteomes" id="UP000198940"/>
    </source>
</evidence>